<proteinExistence type="inferred from homology"/>
<feature type="domain" description="BioF2-like acetyltransferase" evidence="7">
    <location>
        <begin position="155"/>
        <end position="282"/>
    </location>
</feature>
<reference evidence="9" key="1">
    <citation type="submission" date="2017-04" db="EMBL/GenBank/DDBJ databases">
        <title>Function of individual gut microbiota members based on whole genome sequencing of pure cultures obtained from chicken caecum.</title>
        <authorList>
            <person name="Medvecky M."/>
            <person name="Cejkova D."/>
            <person name="Polansky O."/>
            <person name="Karasova D."/>
            <person name="Kubasova T."/>
            <person name="Cizek A."/>
            <person name="Rychlik I."/>
        </authorList>
    </citation>
    <scope>NUCLEOTIDE SEQUENCE [LARGE SCALE GENOMIC DNA]</scope>
    <source>
        <strain evidence="9">An199</strain>
    </source>
</reference>
<evidence type="ECO:0000256" key="6">
    <source>
        <dbReference type="ARBA" id="ARBA00023316"/>
    </source>
</evidence>
<dbReference type="EMBL" id="NFJX01000001">
    <property type="protein sequence ID" value="OUP22910.1"/>
    <property type="molecule type" value="Genomic_DNA"/>
</dbReference>
<keyword evidence="3" id="KW-0133">Cell shape</keyword>
<dbReference type="InterPro" id="IPR050644">
    <property type="entry name" value="PG_Glycine_Bridge_Synth"/>
</dbReference>
<name>A0A1Y4IVD2_PARDI</name>
<dbReference type="RefSeq" id="WP_008772702.1">
    <property type="nucleotide sequence ID" value="NZ_JBDMPZ010000006.1"/>
</dbReference>
<dbReference type="GO" id="GO:0009252">
    <property type="term" value="P:peptidoglycan biosynthetic process"/>
    <property type="evidence" value="ECO:0007669"/>
    <property type="project" value="UniProtKB-KW"/>
</dbReference>
<organism evidence="8 9">
    <name type="scientific">Parabacteroides distasonis</name>
    <dbReference type="NCBI Taxonomy" id="823"/>
    <lineage>
        <taxon>Bacteria</taxon>
        <taxon>Pseudomonadati</taxon>
        <taxon>Bacteroidota</taxon>
        <taxon>Bacteroidia</taxon>
        <taxon>Bacteroidales</taxon>
        <taxon>Tannerellaceae</taxon>
        <taxon>Parabacteroides</taxon>
    </lineage>
</organism>
<protein>
    <submittedName>
        <fullName evidence="8">GNAT family N-acetyltransferase</fullName>
    </submittedName>
</protein>
<dbReference type="InterPro" id="IPR038740">
    <property type="entry name" value="BioF2-like_GNAT_dom"/>
</dbReference>
<comment type="similarity">
    <text evidence="1">Belongs to the FemABX family.</text>
</comment>
<dbReference type="Pfam" id="PF13480">
    <property type="entry name" value="Acetyltransf_6"/>
    <property type="match status" value="1"/>
</dbReference>
<evidence type="ECO:0000256" key="2">
    <source>
        <dbReference type="ARBA" id="ARBA00022679"/>
    </source>
</evidence>
<dbReference type="GO" id="GO:0071555">
    <property type="term" value="P:cell wall organization"/>
    <property type="evidence" value="ECO:0007669"/>
    <property type="project" value="UniProtKB-KW"/>
</dbReference>
<keyword evidence="4" id="KW-0573">Peptidoglycan synthesis</keyword>
<keyword evidence="5" id="KW-0012">Acyltransferase</keyword>
<dbReference type="PANTHER" id="PTHR36174">
    <property type="entry name" value="LIPID II:GLYCINE GLYCYLTRANSFERASE"/>
    <property type="match status" value="1"/>
</dbReference>
<dbReference type="InterPro" id="IPR003447">
    <property type="entry name" value="FEMABX"/>
</dbReference>
<dbReference type="Proteomes" id="UP000195950">
    <property type="component" value="Unassembled WGS sequence"/>
</dbReference>
<dbReference type="GO" id="GO:0008360">
    <property type="term" value="P:regulation of cell shape"/>
    <property type="evidence" value="ECO:0007669"/>
    <property type="project" value="UniProtKB-KW"/>
</dbReference>
<gene>
    <name evidence="8" type="ORF">B5F32_01595</name>
</gene>
<dbReference type="PANTHER" id="PTHR36174:SF1">
    <property type="entry name" value="LIPID II:GLYCINE GLYCYLTRANSFERASE"/>
    <property type="match status" value="1"/>
</dbReference>
<sequence>MFKILTLDDNATWDRIVLSFSKHDVYYLSGYVKAFQIHGDGEPQLLFYEKDGLKAIYVYMKRKTAIEGVYDSITPYGYGGVLFEGDVSPEKLHVFWKAYVKKMQELNIIDNFVRYHPVLANAIPMKEISTAIDLGKTIALDLSSPDVIWENIVRQNRNKVRKAEKNGITIYHAHDYNLFKDFIRIYNATMDKNNADEYYYFEEEFYKSIHEDLSDHYEMFYAVYEGQIIAISIILFANQQMHYHLSGSMIEYRNLAPSNLLLYKAALWGCEQGFKTFHLGGGVGSDEDDLYKFKAAFNRRSDYQFSIAKQIFDQELYDELVKERALRDPKFNKDSDFFPLYRN</sequence>
<dbReference type="Gene3D" id="3.40.630.30">
    <property type="match status" value="1"/>
</dbReference>
<evidence type="ECO:0000256" key="1">
    <source>
        <dbReference type="ARBA" id="ARBA00009943"/>
    </source>
</evidence>
<evidence type="ECO:0000313" key="9">
    <source>
        <dbReference type="Proteomes" id="UP000195950"/>
    </source>
</evidence>
<comment type="caution">
    <text evidence="8">The sequence shown here is derived from an EMBL/GenBank/DDBJ whole genome shotgun (WGS) entry which is preliminary data.</text>
</comment>
<evidence type="ECO:0000256" key="3">
    <source>
        <dbReference type="ARBA" id="ARBA00022960"/>
    </source>
</evidence>
<dbReference type="SUPFAM" id="SSF55729">
    <property type="entry name" value="Acyl-CoA N-acyltransferases (Nat)"/>
    <property type="match status" value="1"/>
</dbReference>
<dbReference type="GO" id="GO:0016755">
    <property type="term" value="F:aminoacyltransferase activity"/>
    <property type="evidence" value="ECO:0007669"/>
    <property type="project" value="InterPro"/>
</dbReference>
<evidence type="ECO:0000259" key="7">
    <source>
        <dbReference type="Pfam" id="PF13480"/>
    </source>
</evidence>
<accession>A0A1Y4IVD2</accession>
<dbReference type="InterPro" id="IPR016181">
    <property type="entry name" value="Acyl_CoA_acyltransferase"/>
</dbReference>
<keyword evidence="2 8" id="KW-0808">Transferase</keyword>
<evidence type="ECO:0000256" key="5">
    <source>
        <dbReference type="ARBA" id="ARBA00023315"/>
    </source>
</evidence>
<dbReference type="PROSITE" id="PS51191">
    <property type="entry name" value="FEMABX"/>
    <property type="match status" value="1"/>
</dbReference>
<keyword evidence="6" id="KW-0961">Cell wall biogenesis/degradation</keyword>
<evidence type="ECO:0000313" key="8">
    <source>
        <dbReference type="EMBL" id="OUP22910.1"/>
    </source>
</evidence>
<dbReference type="AlphaFoldDB" id="A0A1Y4IVD2"/>
<evidence type="ECO:0000256" key="4">
    <source>
        <dbReference type="ARBA" id="ARBA00022984"/>
    </source>
</evidence>